<gene>
    <name evidence="1" type="ORF">V6N11_074304</name>
</gene>
<name>A0ABR2R362_9ROSI</name>
<reference evidence="1 2" key="1">
    <citation type="journal article" date="2024" name="G3 (Bethesda)">
        <title>Genome assembly of Hibiscus sabdariffa L. provides insights into metabolisms of medicinal natural products.</title>
        <authorList>
            <person name="Kim T."/>
        </authorList>
    </citation>
    <scope>NUCLEOTIDE SEQUENCE [LARGE SCALE GENOMIC DNA]</scope>
    <source>
        <strain evidence="1">TK-2024</strain>
        <tissue evidence="1">Old leaves</tissue>
    </source>
</reference>
<comment type="caution">
    <text evidence="1">The sequence shown here is derived from an EMBL/GenBank/DDBJ whole genome shotgun (WGS) entry which is preliminary data.</text>
</comment>
<evidence type="ECO:0000313" key="1">
    <source>
        <dbReference type="EMBL" id="KAK9007376.1"/>
    </source>
</evidence>
<dbReference type="EMBL" id="JBBPBN010000026">
    <property type="protein sequence ID" value="KAK9007376.1"/>
    <property type="molecule type" value="Genomic_DNA"/>
</dbReference>
<organism evidence="1 2">
    <name type="scientific">Hibiscus sabdariffa</name>
    <name type="common">roselle</name>
    <dbReference type="NCBI Taxonomy" id="183260"/>
    <lineage>
        <taxon>Eukaryota</taxon>
        <taxon>Viridiplantae</taxon>
        <taxon>Streptophyta</taxon>
        <taxon>Embryophyta</taxon>
        <taxon>Tracheophyta</taxon>
        <taxon>Spermatophyta</taxon>
        <taxon>Magnoliopsida</taxon>
        <taxon>eudicotyledons</taxon>
        <taxon>Gunneridae</taxon>
        <taxon>Pentapetalae</taxon>
        <taxon>rosids</taxon>
        <taxon>malvids</taxon>
        <taxon>Malvales</taxon>
        <taxon>Malvaceae</taxon>
        <taxon>Malvoideae</taxon>
        <taxon>Hibiscus</taxon>
    </lineage>
</organism>
<keyword evidence="2" id="KW-1185">Reference proteome</keyword>
<protein>
    <submittedName>
        <fullName evidence="1">Uncharacterized protein</fullName>
    </submittedName>
</protein>
<proteinExistence type="predicted"/>
<sequence length="99" mass="11003">MTALSDCFGLSIRSGLQFLDSEECILDWVAMSAWDILGFIGEEANTLVICLEGLLHQAALPLCSFSLSPLQVALPSTGTRKWFSLNYGCDFLERSRPWK</sequence>
<evidence type="ECO:0000313" key="2">
    <source>
        <dbReference type="Proteomes" id="UP001396334"/>
    </source>
</evidence>
<accession>A0ABR2R362</accession>
<dbReference type="Proteomes" id="UP001396334">
    <property type="component" value="Unassembled WGS sequence"/>
</dbReference>